<dbReference type="RefSeq" id="WP_073297610.1">
    <property type="nucleotide sequence ID" value="NZ_FQUF01000014.1"/>
</dbReference>
<comment type="function">
    <text evidence="7">The UvrABC repair system catalyzes the recognition and processing of DNA lesions. UvrC both incises the 5' and 3' sides of the lesion. The N-terminal half is responsible for the 3' incision and the C-terminal half is responsible for the 5' incision.</text>
</comment>
<evidence type="ECO:0000256" key="3">
    <source>
        <dbReference type="ARBA" id="ARBA00022769"/>
    </source>
</evidence>
<dbReference type="SUPFAM" id="SSF47781">
    <property type="entry name" value="RuvA domain 2-like"/>
    <property type="match status" value="1"/>
</dbReference>
<dbReference type="InterPro" id="IPR001162">
    <property type="entry name" value="UvrC_RNase_H_dom"/>
</dbReference>
<dbReference type="InterPro" id="IPR035901">
    <property type="entry name" value="GIY-YIG_endonuc_sf"/>
</dbReference>
<reference evidence="11 12" key="1">
    <citation type="submission" date="2016-11" db="EMBL/GenBank/DDBJ databases">
        <authorList>
            <person name="Jaros S."/>
            <person name="Januszkiewicz K."/>
            <person name="Wedrychowicz H."/>
        </authorList>
    </citation>
    <scope>NUCLEOTIDE SEQUENCE [LARGE SCALE GENOMIC DNA]</scope>
    <source>
        <strain evidence="11 12">DSM 15692</strain>
    </source>
</reference>
<keyword evidence="5 7" id="KW-0234">DNA repair</keyword>
<evidence type="ECO:0000256" key="5">
    <source>
        <dbReference type="ARBA" id="ARBA00023204"/>
    </source>
</evidence>
<dbReference type="InterPro" id="IPR036876">
    <property type="entry name" value="UVR_dom_sf"/>
</dbReference>
<evidence type="ECO:0000259" key="8">
    <source>
        <dbReference type="PROSITE" id="PS50151"/>
    </source>
</evidence>
<dbReference type="InterPro" id="IPR050066">
    <property type="entry name" value="UvrABC_protein_C"/>
</dbReference>
<dbReference type="Pfam" id="PF02151">
    <property type="entry name" value="UVR"/>
    <property type="match status" value="1"/>
</dbReference>
<dbReference type="InterPro" id="IPR001943">
    <property type="entry name" value="UVR_dom"/>
</dbReference>
<dbReference type="GO" id="GO:0009380">
    <property type="term" value="C:excinuclease repair complex"/>
    <property type="evidence" value="ECO:0007669"/>
    <property type="project" value="InterPro"/>
</dbReference>
<dbReference type="EMBL" id="FQUF01000014">
    <property type="protein sequence ID" value="SHE77432.1"/>
    <property type="molecule type" value="Genomic_DNA"/>
</dbReference>
<evidence type="ECO:0000259" key="10">
    <source>
        <dbReference type="PROSITE" id="PS50165"/>
    </source>
</evidence>
<dbReference type="STRING" id="1121025.SAMN02745249_01129"/>
<dbReference type="Gene3D" id="4.10.860.10">
    <property type="entry name" value="UVR domain"/>
    <property type="match status" value="1"/>
</dbReference>
<evidence type="ECO:0000256" key="4">
    <source>
        <dbReference type="ARBA" id="ARBA00022881"/>
    </source>
</evidence>
<evidence type="ECO:0000256" key="6">
    <source>
        <dbReference type="ARBA" id="ARBA00023236"/>
    </source>
</evidence>
<keyword evidence="1 7" id="KW-0963">Cytoplasm</keyword>
<comment type="similarity">
    <text evidence="7">Belongs to the UvrC family.</text>
</comment>
<feature type="domain" description="UVR" evidence="8">
    <location>
        <begin position="197"/>
        <end position="232"/>
    </location>
</feature>
<accession>A0A1M4W8X4</accession>
<dbReference type="Pfam" id="PF01541">
    <property type="entry name" value="GIY-YIG"/>
    <property type="match status" value="1"/>
</dbReference>
<dbReference type="SMART" id="SM00465">
    <property type="entry name" value="GIYc"/>
    <property type="match status" value="1"/>
</dbReference>
<dbReference type="Proteomes" id="UP000184128">
    <property type="component" value="Unassembled WGS sequence"/>
</dbReference>
<dbReference type="InterPro" id="IPR047296">
    <property type="entry name" value="GIY-YIG_UvrC_Cho"/>
</dbReference>
<dbReference type="GO" id="GO:0009432">
    <property type="term" value="P:SOS response"/>
    <property type="evidence" value="ECO:0007669"/>
    <property type="project" value="UniProtKB-UniRule"/>
</dbReference>
<dbReference type="Gene3D" id="3.30.420.340">
    <property type="entry name" value="UvrC, RNAse H endonuclease domain"/>
    <property type="match status" value="1"/>
</dbReference>
<evidence type="ECO:0000256" key="1">
    <source>
        <dbReference type="ARBA" id="ARBA00022490"/>
    </source>
</evidence>
<feature type="domain" description="GIY-YIG" evidence="9">
    <location>
        <begin position="15"/>
        <end position="92"/>
    </location>
</feature>
<evidence type="ECO:0000256" key="7">
    <source>
        <dbReference type="HAMAP-Rule" id="MF_00203"/>
    </source>
</evidence>
<dbReference type="AlphaFoldDB" id="A0A1M4W8X4"/>
<comment type="subunit">
    <text evidence="7">Interacts with UvrB in an incision complex.</text>
</comment>
<dbReference type="FunFam" id="3.30.420.340:FF:000002">
    <property type="entry name" value="UvrABC system protein C"/>
    <property type="match status" value="1"/>
</dbReference>
<dbReference type="Pfam" id="PF08459">
    <property type="entry name" value="UvrC_RNaseH_dom"/>
    <property type="match status" value="1"/>
</dbReference>
<dbReference type="InterPro" id="IPR000305">
    <property type="entry name" value="GIY-YIG_endonuc"/>
</dbReference>
<dbReference type="InterPro" id="IPR038476">
    <property type="entry name" value="UvrC_RNase_H_dom_sf"/>
</dbReference>
<keyword evidence="2 7" id="KW-0227">DNA damage</keyword>
<dbReference type="InterPro" id="IPR010994">
    <property type="entry name" value="RuvA_2-like"/>
</dbReference>
<evidence type="ECO:0000256" key="2">
    <source>
        <dbReference type="ARBA" id="ARBA00022763"/>
    </source>
</evidence>
<dbReference type="PANTHER" id="PTHR30562:SF1">
    <property type="entry name" value="UVRABC SYSTEM PROTEIN C"/>
    <property type="match status" value="1"/>
</dbReference>
<evidence type="ECO:0000259" key="9">
    <source>
        <dbReference type="PROSITE" id="PS50164"/>
    </source>
</evidence>
<feature type="domain" description="UvrC family homology region profile" evidence="10">
    <location>
        <begin position="248"/>
        <end position="467"/>
    </location>
</feature>
<organism evidence="11 12">
    <name type="scientific">Atopostipes suicloacalis DSM 15692</name>
    <dbReference type="NCBI Taxonomy" id="1121025"/>
    <lineage>
        <taxon>Bacteria</taxon>
        <taxon>Bacillati</taxon>
        <taxon>Bacillota</taxon>
        <taxon>Bacilli</taxon>
        <taxon>Lactobacillales</taxon>
        <taxon>Carnobacteriaceae</taxon>
        <taxon>Atopostipes</taxon>
    </lineage>
</organism>
<dbReference type="PROSITE" id="PS50164">
    <property type="entry name" value="GIY_YIG"/>
    <property type="match status" value="1"/>
</dbReference>
<comment type="subcellular location">
    <subcellularLocation>
        <location evidence="7">Cytoplasm</location>
    </subcellularLocation>
</comment>
<dbReference type="Pfam" id="PF14520">
    <property type="entry name" value="HHH_5"/>
    <property type="match status" value="1"/>
</dbReference>
<dbReference type="PROSITE" id="PS50151">
    <property type="entry name" value="UVR"/>
    <property type="match status" value="1"/>
</dbReference>
<dbReference type="SUPFAM" id="SSF46600">
    <property type="entry name" value="C-terminal UvrC-binding domain of UvrB"/>
    <property type="match status" value="1"/>
</dbReference>
<sequence>MAKELVENKLKLLPTLPGCYIMKNSDKEIIYIGKAKNLKNRVRSYFRGKKEGKTALLVQEITDFEYVVTDSNKEALLLEVTLIQKHKPKYNILLKFGTTYPYLKITNERHPQLLITSEVEKDGADYFGPYPNVGAAQQTQQLLQKIYPLRKCNGHQKRACLHYHIGQCIGPCDHEVSVEEYKAQIKRIKSFLNGNVMEIKRDLKEKMNTASQELNFEAAAEFRNQINYIEQTVEKQSIVFNDFVSRDFFNFYVDRGWISIQVFFVRQASLTKREVAMYPIKNDENEELLKYILQYYQNKNNIIPKVVYVPAGIDRDLLVTELNTTIHTPQRGEKKHLLDLAGKNSRLALKQKFHLIEMDQLKTTGASEELAEALGLPYVERIEAFDHSNIQGTSPVSAMVSFYEGRPDKNNYRKFNIKTVKGSNEAATTQEVIRRRYTRLLKEGAELPDLVLMDGGKIQVNAAKDVLENELGLDLPVAGMVKNERHQTAQLIFGEDLTEIPLHPRSQAFYLVQRIQEEVHRFAIQFHRNVRSKNSFSSMLDEIEGVGPKTRTKVLRHFKSLKRLKEADLKEITDLGINQKTAQNIQEALSTYSIKK</sequence>
<dbReference type="Gene3D" id="1.10.150.20">
    <property type="entry name" value="5' to 3' exonuclease, C-terminal subdomain"/>
    <property type="match status" value="1"/>
</dbReference>
<dbReference type="SUPFAM" id="SSF82771">
    <property type="entry name" value="GIY-YIG endonuclease"/>
    <property type="match status" value="1"/>
</dbReference>
<dbReference type="CDD" id="cd10434">
    <property type="entry name" value="GIY-YIG_UvrC_Cho"/>
    <property type="match status" value="1"/>
</dbReference>
<dbReference type="GO" id="GO:0003677">
    <property type="term" value="F:DNA binding"/>
    <property type="evidence" value="ECO:0007669"/>
    <property type="project" value="UniProtKB-UniRule"/>
</dbReference>
<evidence type="ECO:0000313" key="12">
    <source>
        <dbReference type="Proteomes" id="UP000184128"/>
    </source>
</evidence>
<dbReference type="NCBIfam" id="TIGR00194">
    <property type="entry name" value="uvrC"/>
    <property type="match status" value="1"/>
</dbReference>
<dbReference type="InterPro" id="IPR004791">
    <property type="entry name" value="UvrC"/>
</dbReference>
<dbReference type="PROSITE" id="PS50165">
    <property type="entry name" value="UVRC"/>
    <property type="match status" value="1"/>
</dbReference>
<dbReference type="PANTHER" id="PTHR30562">
    <property type="entry name" value="UVRC/OXIDOREDUCTASE"/>
    <property type="match status" value="1"/>
</dbReference>
<dbReference type="GO" id="GO:0005737">
    <property type="term" value="C:cytoplasm"/>
    <property type="evidence" value="ECO:0007669"/>
    <property type="project" value="UniProtKB-SubCell"/>
</dbReference>
<keyword evidence="12" id="KW-1185">Reference proteome</keyword>
<keyword evidence="3 7" id="KW-0228">DNA excision</keyword>
<dbReference type="GO" id="GO:0009381">
    <property type="term" value="F:excinuclease ABC activity"/>
    <property type="evidence" value="ECO:0007669"/>
    <property type="project" value="UniProtKB-UniRule"/>
</dbReference>
<dbReference type="Gene3D" id="3.40.1440.10">
    <property type="entry name" value="GIY-YIG endonuclease"/>
    <property type="match status" value="1"/>
</dbReference>
<dbReference type="HAMAP" id="MF_00203">
    <property type="entry name" value="UvrC"/>
    <property type="match status" value="1"/>
</dbReference>
<proteinExistence type="inferred from homology"/>
<gene>
    <name evidence="7" type="primary">uvrC</name>
    <name evidence="11" type="ORF">SAMN02745249_01129</name>
</gene>
<dbReference type="OrthoDB" id="9804933at2"/>
<keyword evidence="6 7" id="KW-0742">SOS response</keyword>
<keyword evidence="4 7" id="KW-0267">Excision nuclease</keyword>
<dbReference type="Pfam" id="PF22920">
    <property type="entry name" value="UvrC_RNaseH"/>
    <property type="match status" value="1"/>
</dbReference>
<name>A0A1M4W8X4_9LACT</name>
<evidence type="ECO:0000313" key="11">
    <source>
        <dbReference type="EMBL" id="SHE77432.1"/>
    </source>
</evidence>
<dbReference type="GO" id="GO:0006289">
    <property type="term" value="P:nucleotide-excision repair"/>
    <property type="evidence" value="ECO:0007669"/>
    <property type="project" value="UniProtKB-UniRule"/>
</dbReference>
<dbReference type="FunFam" id="3.40.1440.10:FF:000001">
    <property type="entry name" value="UvrABC system protein C"/>
    <property type="match status" value="1"/>
</dbReference>
<protein>
    <recommendedName>
        <fullName evidence="7">UvrABC system protein C</fullName>
        <shortName evidence="7">Protein UvrC</shortName>
    </recommendedName>
    <alternativeName>
        <fullName evidence="7">Excinuclease ABC subunit C</fullName>
    </alternativeName>
</protein>